<dbReference type="InterPro" id="IPR033655">
    <property type="entry name" value="TGS_RelA/SpoT"/>
</dbReference>
<dbReference type="SUPFAM" id="SSF81271">
    <property type="entry name" value="TGS-like"/>
    <property type="match status" value="1"/>
</dbReference>
<evidence type="ECO:0000256" key="4">
    <source>
        <dbReference type="ARBA" id="ARBA00047968"/>
    </source>
</evidence>
<evidence type="ECO:0000256" key="5">
    <source>
        <dbReference type="RuleBase" id="RU003847"/>
    </source>
</evidence>
<dbReference type="InterPro" id="IPR006674">
    <property type="entry name" value="HD_domain"/>
</dbReference>
<dbReference type="FunFam" id="1.10.3210.10:FF:000001">
    <property type="entry name" value="GTP pyrophosphokinase RelA"/>
    <property type="match status" value="1"/>
</dbReference>
<dbReference type="InterPro" id="IPR043519">
    <property type="entry name" value="NT_sf"/>
</dbReference>
<dbReference type="InterPro" id="IPR007685">
    <property type="entry name" value="RelA_SpoT"/>
</dbReference>
<dbReference type="GO" id="GO:0008893">
    <property type="term" value="F:guanosine-3',5'-bis(diphosphate) 3'-diphosphatase activity"/>
    <property type="evidence" value="ECO:0007669"/>
    <property type="project" value="UniProtKB-EC"/>
</dbReference>
<name>A0A1J0KSZ8_9GAMM</name>
<dbReference type="PROSITE" id="PS51671">
    <property type="entry name" value="ACT"/>
    <property type="match status" value="1"/>
</dbReference>
<dbReference type="InterPro" id="IPR045865">
    <property type="entry name" value="ACT-like_dom_sf"/>
</dbReference>
<dbReference type="EC" id="3.1.7.2" evidence="3"/>
<dbReference type="InterPro" id="IPR003607">
    <property type="entry name" value="HD/PDEase_dom"/>
</dbReference>
<dbReference type="GO" id="GO:0008728">
    <property type="term" value="F:GTP diphosphokinase activity"/>
    <property type="evidence" value="ECO:0007669"/>
    <property type="project" value="TreeGrafter"/>
</dbReference>
<dbReference type="OrthoDB" id="9805041at2"/>
<dbReference type="GO" id="GO:0015970">
    <property type="term" value="P:guanosine tetraphosphate biosynthetic process"/>
    <property type="evidence" value="ECO:0007669"/>
    <property type="project" value="UniProtKB-UniPathway"/>
</dbReference>
<dbReference type="SUPFAM" id="SSF55021">
    <property type="entry name" value="ACT-like"/>
    <property type="match status" value="1"/>
</dbReference>
<dbReference type="Gene3D" id="3.10.20.30">
    <property type="match status" value="1"/>
</dbReference>
<dbReference type="Pfam" id="PF02824">
    <property type="entry name" value="TGS"/>
    <property type="match status" value="1"/>
</dbReference>
<dbReference type="SUPFAM" id="SSF109604">
    <property type="entry name" value="HD-domain/PDEase-like"/>
    <property type="match status" value="1"/>
</dbReference>
<protein>
    <recommendedName>
        <fullName evidence="3">guanosine-3',5'-bis(diphosphate) 3'-diphosphatase</fullName>
        <ecNumber evidence="3">3.1.7.2</ecNumber>
    </recommendedName>
</protein>
<proteinExistence type="inferred from homology"/>
<dbReference type="GO" id="GO:0042594">
    <property type="term" value="P:response to starvation"/>
    <property type="evidence" value="ECO:0007669"/>
    <property type="project" value="TreeGrafter"/>
</dbReference>
<dbReference type="Gene3D" id="3.30.460.10">
    <property type="entry name" value="Beta Polymerase, domain 2"/>
    <property type="match status" value="1"/>
</dbReference>
<dbReference type="AlphaFoldDB" id="A0A1J0KSZ8"/>
<dbReference type="CDD" id="cd00077">
    <property type="entry name" value="HDc"/>
    <property type="match status" value="1"/>
</dbReference>
<dbReference type="InterPro" id="IPR004095">
    <property type="entry name" value="TGS"/>
</dbReference>
<evidence type="ECO:0000259" key="8">
    <source>
        <dbReference type="PROSITE" id="PS51880"/>
    </source>
</evidence>
<accession>A0A1J0KSZ8</accession>
<dbReference type="RefSeq" id="WP_071664041.1">
    <property type="nucleotide sequence ID" value="NZ_CP009654.1"/>
</dbReference>
<dbReference type="CDD" id="cd01668">
    <property type="entry name" value="TGS_RSH"/>
    <property type="match status" value="1"/>
</dbReference>
<dbReference type="Pfam" id="PF04607">
    <property type="entry name" value="RelA_SpoT"/>
    <property type="match status" value="1"/>
</dbReference>
<dbReference type="PROSITE" id="PS51880">
    <property type="entry name" value="TGS"/>
    <property type="match status" value="1"/>
</dbReference>
<comment type="function">
    <text evidence="5">In eubacteria ppGpp (guanosine 3'-diphosphate 5'-diphosphate) is a mediator of the stringent response that coordinates a variety of cellular activities in response to changes in nutritional abundance.</text>
</comment>
<dbReference type="GO" id="GO:0005886">
    <property type="term" value="C:plasma membrane"/>
    <property type="evidence" value="ECO:0007669"/>
    <property type="project" value="TreeGrafter"/>
</dbReference>
<dbReference type="InterPro" id="IPR004811">
    <property type="entry name" value="RelA/Spo_fam"/>
</dbReference>
<gene>
    <name evidence="9" type="ORF">KX01_1126</name>
</gene>
<dbReference type="Pfam" id="PF13328">
    <property type="entry name" value="HD_4"/>
    <property type="match status" value="1"/>
</dbReference>
<feature type="domain" description="ACT" evidence="6">
    <location>
        <begin position="628"/>
        <end position="704"/>
    </location>
</feature>
<dbReference type="InterPro" id="IPR002912">
    <property type="entry name" value="ACT_dom"/>
</dbReference>
<dbReference type="Gene3D" id="1.10.3210.10">
    <property type="entry name" value="Hypothetical protein af1432"/>
    <property type="match status" value="1"/>
</dbReference>
<dbReference type="FunFam" id="3.30.460.10:FF:000001">
    <property type="entry name" value="GTP pyrophosphokinase RelA"/>
    <property type="match status" value="1"/>
</dbReference>
<dbReference type="InterPro" id="IPR012675">
    <property type="entry name" value="Beta-grasp_dom_sf"/>
</dbReference>
<dbReference type="UniPathway" id="UPA00908">
    <property type="reaction ID" value="UER00886"/>
</dbReference>
<comment type="catalytic activity">
    <reaction evidence="4">
        <text>guanosine 3',5'-bis(diphosphate) + H2O = GDP + diphosphate + H(+)</text>
        <dbReference type="Rhea" id="RHEA:14253"/>
        <dbReference type="ChEBI" id="CHEBI:15377"/>
        <dbReference type="ChEBI" id="CHEBI:15378"/>
        <dbReference type="ChEBI" id="CHEBI:33019"/>
        <dbReference type="ChEBI" id="CHEBI:58189"/>
        <dbReference type="ChEBI" id="CHEBI:77828"/>
        <dbReference type="EC" id="3.1.7.2"/>
    </reaction>
</comment>
<dbReference type="EMBL" id="CP009654">
    <property type="protein sequence ID" value="APC96881.1"/>
    <property type="molecule type" value="Genomic_DNA"/>
</dbReference>
<sequence length="704" mass="80395">MFSFYHLNKLICEYLSESDRLKIAEAYIFGADAHETQVRSSGEPYFTHPVAVACILADMMLDADTIIAALLHDVIEDTEYTFTDIKNKFGLKVAELVEGVTKLTQIRHKNRAEQQAENFRKMLLSVTKDVRVIFIKLADRLHNMRTLAPLKPEKKRRISKETLEVFAPIAHRLGINTLKEQLETLAFEGMYPYRYRILEERVRQVEKNKEKVFYEVKETLSKRLGTLITDKSIKGRKKTLYSIYNKMKKKGMPFSEIMDMYAYKVIVPRRIDCYVALGKVHEAYKPVPQKFKDYIATPKVNGYKSLHTVVLGPYNIPMEIQIKTQRMDESAEFGVAAHWSYKSGEKSDKSLKKWLKRISDIQVYTASSVEFLENVKKDLFDNDVFVFTPNGEIIELPAGSTCVDFAYYIHTAVGNRCLGAKVNRKNVPLNYRLKQGDSVEIITSPVADPNPAWLNFVVTGRAKASIKSYIKEQSTNENYIRGREIISNELAKFDINIEEIPSEVVDGALYNYESIETINRFYLDIGLGLVEKDNFIDFIVKHISDSIKEEEFDEAVIRLRYGDDLRIANCCLPIPNDDIKAVIVPGEGIKVHRSSCNIAYRDLAKEGSKETFSKWISHDGDEASFRARMIITINNISGAIAKITTAFAREGVDIRSFSVLSMSNSIAVLEAVIIVKDTKEFYLLSRIIRKLDICLNAERGLNKD</sequence>
<evidence type="ECO:0000259" key="7">
    <source>
        <dbReference type="PROSITE" id="PS51831"/>
    </source>
</evidence>
<reference evidence="10" key="1">
    <citation type="submission" date="2014-10" db="EMBL/GenBank/DDBJ databases">
        <authorList>
            <person name="Kuske C.R."/>
            <person name="Challacombe J.F."/>
            <person name="Daligault H.E."/>
            <person name="Davenport K.W."/>
            <person name="Johnson S.L."/>
            <person name="Siddaramappa S."/>
            <person name="Petersen J.M."/>
        </authorList>
    </citation>
    <scope>NUCLEOTIDE SEQUENCE [LARGE SCALE GENOMIC DNA]</scope>
    <source>
        <strain evidence="10">CA97-1460</strain>
    </source>
</reference>
<dbReference type="SMART" id="SM00954">
    <property type="entry name" value="RelA_SpoT"/>
    <property type="match status" value="1"/>
</dbReference>
<organism evidence="9 10">
    <name type="scientific">Francisella frigiditurris</name>
    <dbReference type="NCBI Taxonomy" id="1542390"/>
    <lineage>
        <taxon>Bacteria</taxon>
        <taxon>Pseudomonadati</taxon>
        <taxon>Pseudomonadota</taxon>
        <taxon>Gammaproteobacteria</taxon>
        <taxon>Thiotrichales</taxon>
        <taxon>Francisellaceae</taxon>
        <taxon>Francisella</taxon>
    </lineage>
</organism>
<evidence type="ECO:0000313" key="10">
    <source>
        <dbReference type="Proteomes" id="UP000182521"/>
    </source>
</evidence>
<dbReference type="PROSITE" id="PS51831">
    <property type="entry name" value="HD"/>
    <property type="match status" value="1"/>
</dbReference>
<comment type="pathway">
    <text evidence="2">Purine metabolism; ppGpp biosynthesis; ppGpp from GDP: step 1/1.</text>
</comment>
<evidence type="ECO:0000313" key="9">
    <source>
        <dbReference type="EMBL" id="APC96881.1"/>
    </source>
</evidence>
<evidence type="ECO:0000259" key="6">
    <source>
        <dbReference type="PROSITE" id="PS51671"/>
    </source>
</evidence>
<dbReference type="InterPro" id="IPR012676">
    <property type="entry name" value="TGS-like"/>
</dbReference>
<feature type="domain" description="TGS" evidence="8">
    <location>
        <begin position="382"/>
        <end position="443"/>
    </location>
</feature>
<keyword evidence="10" id="KW-1185">Reference proteome</keyword>
<dbReference type="FunFam" id="3.10.20.30:FF:000002">
    <property type="entry name" value="GTP pyrophosphokinase (RelA/SpoT)"/>
    <property type="match status" value="1"/>
</dbReference>
<comment type="similarity">
    <text evidence="5">Belongs to the relA/spoT family.</text>
</comment>
<evidence type="ECO:0000256" key="2">
    <source>
        <dbReference type="ARBA" id="ARBA00024329"/>
    </source>
</evidence>
<dbReference type="SUPFAM" id="SSF81301">
    <property type="entry name" value="Nucleotidyltransferase"/>
    <property type="match status" value="1"/>
</dbReference>
<dbReference type="KEGG" id="frc:KX01_1126"/>
<dbReference type="Proteomes" id="UP000182521">
    <property type="component" value="Chromosome"/>
</dbReference>
<dbReference type="PANTHER" id="PTHR21262:SF36">
    <property type="entry name" value="BIFUNCTIONAL (P)PPGPP SYNTHASE_HYDROLASE SPOT"/>
    <property type="match status" value="1"/>
</dbReference>
<dbReference type="NCBIfam" id="TIGR00691">
    <property type="entry name" value="spoT_relA"/>
    <property type="match status" value="1"/>
</dbReference>
<dbReference type="PANTHER" id="PTHR21262">
    <property type="entry name" value="GUANOSINE-3',5'-BIS DIPHOSPHATE 3'-PYROPHOSPHOHYDROLASE"/>
    <property type="match status" value="1"/>
</dbReference>
<dbReference type="SMART" id="SM00471">
    <property type="entry name" value="HDc"/>
    <property type="match status" value="1"/>
</dbReference>
<dbReference type="CDD" id="cd05399">
    <property type="entry name" value="NT_Rel-Spo_like"/>
    <property type="match status" value="1"/>
</dbReference>
<feature type="domain" description="HD" evidence="7">
    <location>
        <begin position="45"/>
        <end position="144"/>
    </location>
</feature>
<dbReference type="STRING" id="1542390.KX01_1126"/>
<evidence type="ECO:0000256" key="1">
    <source>
        <dbReference type="ARBA" id="ARBA00022801"/>
    </source>
</evidence>
<evidence type="ECO:0000256" key="3">
    <source>
        <dbReference type="ARBA" id="ARBA00024387"/>
    </source>
</evidence>
<dbReference type="GO" id="GO:0015949">
    <property type="term" value="P:nucleobase-containing small molecule interconversion"/>
    <property type="evidence" value="ECO:0007669"/>
    <property type="project" value="UniProtKB-ARBA"/>
</dbReference>
<keyword evidence="1" id="KW-0378">Hydrolase</keyword>